<comment type="caution">
    <text evidence="1">The sequence shown here is derived from an EMBL/GenBank/DDBJ whole genome shotgun (WGS) entry which is preliminary data.</text>
</comment>
<proteinExistence type="predicted"/>
<evidence type="ECO:0000313" key="2">
    <source>
        <dbReference type="Proteomes" id="UP001142153"/>
    </source>
</evidence>
<dbReference type="EMBL" id="JAPZPY010000001">
    <property type="protein sequence ID" value="MCZ8378333.1"/>
    <property type="molecule type" value="Genomic_DNA"/>
</dbReference>
<dbReference type="Proteomes" id="UP001142153">
    <property type="component" value="Unassembled WGS sequence"/>
</dbReference>
<dbReference type="Gene3D" id="1.10.8.1060">
    <property type="entry name" value="Corynebacterium glutamicum thioredoxin-dependent arsenate reductase, N-terminal domain"/>
    <property type="match status" value="1"/>
</dbReference>
<dbReference type="RefSeq" id="WP_269893088.1">
    <property type="nucleotide sequence ID" value="NZ_JAPZPY010000001.1"/>
</dbReference>
<evidence type="ECO:0000313" key="1">
    <source>
        <dbReference type="EMBL" id="MCZ8378333.1"/>
    </source>
</evidence>
<reference evidence="1" key="1">
    <citation type="submission" date="2022-12" db="EMBL/GenBank/DDBJ databases">
        <authorList>
            <person name="Deng Y."/>
            <person name="Zhang Y.-Q."/>
        </authorList>
    </citation>
    <scope>NUCLEOTIDE SEQUENCE</scope>
    <source>
        <strain evidence="1">CPCC 205372</strain>
    </source>
</reference>
<name>A0ABT4PP43_9MYCO</name>
<accession>A0ABT4PP43</accession>
<protein>
    <submittedName>
        <fullName evidence="1">Uncharacterized protein</fullName>
    </submittedName>
</protein>
<sequence>MSKKSERDLIDDVEHRLVARFSDVPAGLVATTVDDAYRRFEDSVIRDFIPLLVERRVNDELARVAAGQPDRSFALAGV</sequence>
<dbReference type="NCBIfam" id="NF046112">
    <property type="entry name" value="MSMEG_6209_Nter"/>
    <property type="match status" value="1"/>
</dbReference>
<gene>
    <name evidence="1" type="ORF">O6P37_05610</name>
</gene>
<organism evidence="1 2">
    <name type="scientific">Mycobacterium hippophais</name>
    <dbReference type="NCBI Taxonomy" id="3016340"/>
    <lineage>
        <taxon>Bacteria</taxon>
        <taxon>Bacillati</taxon>
        <taxon>Actinomycetota</taxon>
        <taxon>Actinomycetes</taxon>
        <taxon>Mycobacteriales</taxon>
        <taxon>Mycobacteriaceae</taxon>
        <taxon>Mycobacterium</taxon>
    </lineage>
</organism>
<keyword evidence="2" id="KW-1185">Reference proteome</keyword>